<dbReference type="GO" id="GO:0004668">
    <property type="term" value="F:protein-arginine deiminase activity"/>
    <property type="evidence" value="ECO:0007669"/>
    <property type="project" value="InterPro"/>
</dbReference>
<evidence type="ECO:0000313" key="2">
    <source>
        <dbReference type="EMBL" id="RNJ55082.1"/>
    </source>
</evidence>
<protein>
    <recommendedName>
        <fullName evidence="1">Protein-arginine deiminase C-terminal domain-containing protein</fullName>
    </recommendedName>
</protein>
<dbReference type="STRING" id="1051616.A0A3M9Y502"/>
<reference evidence="2 3" key="1">
    <citation type="submission" date="2018-10" db="EMBL/GenBank/DDBJ databases">
        <title>Genome sequence of Verticillium nonalfalfae VnAa140.</title>
        <authorList>
            <person name="Stajich J.E."/>
            <person name="Kasson M.T."/>
        </authorList>
    </citation>
    <scope>NUCLEOTIDE SEQUENCE [LARGE SCALE GENOMIC DNA]</scope>
    <source>
        <strain evidence="2 3">VnAa140</strain>
    </source>
</reference>
<dbReference type="GO" id="GO:0005509">
    <property type="term" value="F:calcium ion binding"/>
    <property type="evidence" value="ECO:0007669"/>
    <property type="project" value="InterPro"/>
</dbReference>
<dbReference type="EMBL" id="RBVV01000086">
    <property type="protein sequence ID" value="RNJ55082.1"/>
    <property type="molecule type" value="Genomic_DNA"/>
</dbReference>
<evidence type="ECO:0000313" key="3">
    <source>
        <dbReference type="Proteomes" id="UP000267145"/>
    </source>
</evidence>
<gene>
    <name evidence="2" type="ORF">D7B24_009027</name>
</gene>
<dbReference type="Pfam" id="PF03068">
    <property type="entry name" value="PAD"/>
    <property type="match status" value="1"/>
</dbReference>
<proteinExistence type="predicted"/>
<feature type="domain" description="Protein-arginine deiminase C-terminal" evidence="1">
    <location>
        <begin position="141"/>
        <end position="276"/>
    </location>
</feature>
<dbReference type="GeneID" id="39612716"/>
<accession>A0A3M9Y502</accession>
<evidence type="ECO:0000259" key="1">
    <source>
        <dbReference type="Pfam" id="PF03068"/>
    </source>
</evidence>
<keyword evidence="3" id="KW-1185">Reference proteome</keyword>
<dbReference type="AlphaFoldDB" id="A0A3M9Y502"/>
<comment type="caution">
    <text evidence="2">The sequence shown here is derived from an EMBL/GenBank/DDBJ whole genome shotgun (WGS) entry which is preliminary data.</text>
</comment>
<dbReference type="SUPFAM" id="SSF55909">
    <property type="entry name" value="Pentein"/>
    <property type="match status" value="1"/>
</dbReference>
<dbReference type="RefSeq" id="XP_028493240.1">
    <property type="nucleotide sequence ID" value="XM_028643105.1"/>
</dbReference>
<organism evidence="2 3">
    <name type="scientific">Verticillium nonalfalfae</name>
    <dbReference type="NCBI Taxonomy" id="1051616"/>
    <lineage>
        <taxon>Eukaryota</taxon>
        <taxon>Fungi</taxon>
        <taxon>Dikarya</taxon>
        <taxon>Ascomycota</taxon>
        <taxon>Pezizomycotina</taxon>
        <taxon>Sordariomycetes</taxon>
        <taxon>Hypocreomycetidae</taxon>
        <taxon>Glomerellales</taxon>
        <taxon>Plectosphaerellaceae</taxon>
        <taxon>Verticillium</taxon>
    </lineage>
</organism>
<dbReference type="Gene3D" id="3.75.10.10">
    <property type="entry name" value="L-arginine/glycine Amidinotransferase, Chain A"/>
    <property type="match status" value="1"/>
</dbReference>
<dbReference type="GO" id="GO:0005737">
    <property type="term" value="C:cytoplasm"/>
    <property type="evidence" value="ECO:0007669"/>
    <property type="project" value="InterPro"/>
</dbReference>
<sequence length="278" mass="30009">MPNIGDTDQRSSRWIRSLRQGFEVFEGEDGSKLAAINALLDSCNDASDNQPRKVRIFYKEGADWTYIAANHTFTTDELNTGLELGTDSRDLLVAPVLMHHHAQAVTKAFTVVATHNNSQVQFVSECVGNIADAGIEEPVYFFSERIDRNIEILKLETGTADAEICRVPSLFYYIDHAPFARGNSSAPSQGNNITTRAFSPGGGPSSMAVSILEAATPPSHKSLACRQTSLGPRVVALHPGTINDVVVADSMVLAPIPWGSDINGKDTLADAVSAVYVF</sequence>
<dbReference type="InterPro" id="IPR013530">
    <property type="entry name" value="PAD_C"/>
</dbReference>
<name>A0A3M9Y502_9PEZI</name>
<dbReference type="Proteomes" id="UP000267145">
    <property type="component" value="Unassembled WGS sequence"/>
</dbReference>